<protein>
    <submittedName>
        <fullName evidence="1">Uncharacterized protein</fullName>
    </submittedName>
</protein>
<proteinExistence type="predicted"/>
<dbReference type="EMBL" id="BARV01026390">
    <property type="protein sequence ID" value="GAI40375.1"/>
    <property type="molecule type" value="Genomic_DNA"/>
</dbReference>
<feature type="non-terminal residue" evidence="1">
    <location>
        <position position="1"/>
    </location>
</feature>
<sequence length="44" mass="5068">QAEVYGVFHYISLSQSQLDYTLEVLQGLFALAFLFGHPELLRRP</sequence>
<comment type="caution">
    <text evidence="1">The sequence shown here is derived from an EMBL/GenBank/DDBJ whole genome shotgun (WGS) entry which is preliminary data.</text>
</comment>
<reference evidence="1" key="1">
    <citation type="journal article" date="2014" name="Front. Microbiol.">
        <title>High frequency of phylogenetically diverse reductive dehalogenase-homologous genes in deep subseafloor sedimentary metagenomes.</title>
        <authorList>
            <person name="Kawai M."/>
            <person name="Futagami T."/>
            <person name="Toyoda A."/>
            <person name="Takaki Y."/>
            <person name="Nishi S."/>
            <person name="Hori S."/>
            <person name="Arai W."/>
            <person name="Tsubouchi T."/>
            <person name="Morono Y."/>
            <person name="Uchiyama I."/>
            <person name="Ito T."/>
            <person name="Fujiyama A."/>
            <person name="Inagaki F."/>
            <person name="Takami H."/>
        </authorList>
    </citation>
    <scope>NUCLEOTIDE SEQUENCE</scope>
    <source>
        <strain evidence="1">Expedition CK06-06</strain>
    </source>
</reference>
<gene>
    <name evidence="1" type="ORF">S06H3_42645</name>
</gene>
<accession>X1PMU2</accession>
<dbReference type="AlphaFoldDB" id="X1PMU2"/>
<name>X1PMU2_9ZZZZ</name>
<evidence type="ECO:0000313" key="1">
    <source>
        <dbReference type="EMBL" id="GAI40375.1"/>
    </source>
</evidence>
<organism evidence="1">
    <name type="scientific">marine sediment metagenome</name>
    <dbReference type="NCBI Taxonomy" id="412755"/>
    <lineage>
        <taxon>unclassified sequences</taxon>
        <taxon>metagenomes</taxon>
        <taxon>ecological metagenomes</taxon>
    </lineage>
</organism>